<evidence type="ECO:0000313" key="1">
    <source>
        <dbReference type="EMBL" id="BAL54144.1"/>
    </source>
</evidence>
<gene>
    <name evidence="1" type="ORF">HGMM_F13B08C02</name>
</gene>
<sequence length="520" mass="56315">MRTWKTPITVTLHAVVARMSREASRMISPRRRGAMTLLLLILPLLFTRAGIEGPLVASSAVQRIPPIGIRAQTPIPCSLTPNTGLPGDTFSATISLGPHALLSPLMMTMNPAEMQAATSLSFSPIGVQAFVIQTTYTQTQQVIYTSLLTLLPTASPGRRDLAITIQPPGRMPVGFICPRAFAIETPEERVQRANQRFREEVADALRDMGQQMGVPVGTDDFVASFDDDPPLVVNARIAGAEALPIEELARGADVLFVFLRVPQGSGLPSGFYVIRVSQEAGRWRAQFRDARGRIALETPMDVEIRETEQEAQKPKYKLTTKGKLIPPTLIVDWHKKDKKIEVDAQIEIPLGTGGPDGTPLPPAGQAIVRATETFLSAARDSIAAGAKLTKADAARTIGAASTEETVIVWTYINGVERASIEELARGRPTIFVIAGDKIWLSRIRRDANGQWFTTNQFPTGESVTVPVEVSASGVSTMAPILLTDNEPDDLSPTLVTPAGITIKQKSWCTRCNCCENCCGT</sequence>
<reference evidence="1" key="2">
    <citation type="journal article" date="2012" name="PLoS ONE">
        <title>A Deeply Branching Thermophilic Bacterium with an Ancient Acetyl-CoA Pathway Dominates a Subsurface Ecosystem.</title>
        <authorList>
            <person name="Takami H."/>
            <person name="Noguchi H."/>
            <person name="Takaki Y."/>
            <person name="Uchiyama I."/>
            <person name="Toyoda A."/>
            <person name="Nishi S."/>
            <person name="Chee G.-J."/>
            <person name="Arai W."/>
            <person name="Nunoura T."/>
            <person name="Itoh T."/>
            <person name="Hattori M."/>
            <person name="Takai K."/>
        </authorList>
    </citation>
    <scope>NUCLEOTIDE SEQUENCE</scope>
</reference>
<name>H5SDA8_9BACT</name>
<proteinExistence type="predicted"/>
<reference evidence="1" key="1">
    <citation type="journal article" date="2005" name="Environ. Microbiol.">
        <title>Genetic and functional properties of uncultivated thermophilic crenarchaeotes from a subsurface gold mine as revealed by analysis of genome fragments.</title>
        <authorList>
            <person name="Nunoura T."/>
            <person name="Hirayama H."/>
            <person name="Takami H."/>
            <person name="Oida H."/>
            <person name="Nishi S."/>
            <person name="Shimamura S."/>
            <person name="Suzuki Y."/>
            <person name="Inagaki F."/>
            <person name="Takai K."/>
            <person name="Nealson K.H."/>
            <person name="Horikoshi K."/>
        </authorList>
    </citation>
    <scope>NUCLEOTIDE SEQUENCE</scope>
</reference>
<protein>
    <submittedName>
        <fullName evidence="1">Lipoprotein</fullName>
    </submittedName>
</protein>
<dbReference type="AlphaFoldDB" id="H5SDA8"/>
<dbReference type="EMBL" id="AP011679">
    <property type="protein sequence ID" value="BAL54144.1"/>
    <property type="molecule type" value="Genomic_DNA"/>
</dbReference>
<organism evidence="1">
    <name type="scientific">uncultured Acidobacteriota bacterium</name>
    <dbReference type="NCBI Taxonomy" id="171953"/>
    <lineage>
        <taxon>Bacteria</taxon>
        <taxon>Pseudomonadati</taxon>
        <taxon>Acidobacteriota</taxon>
        <taxon>environmental samples</taxon>
    </lineage>
</organism>
<keyword evidence="1" id="KW-0449">Lipoprotein</keyword>
<accession>H5SDA8</accession>